<evidence type="ECO:0000313" key="4">
    <source>
        <dbReference type="Proteomes" id="UP000054350"/>
    </source>
</evidence>
<organism evidence="3 4">
    <name type="scientific">Allomyces macrogynus (strain ATCC 38327)</name>
    <name type="common">Allomyces javanicus var. macrogynus</name>
    <dbReference type="NCBI Taxonomy" id="578462"/>
    <lineage>
        <taxon>Eukaryota</taxon>
        <taxon>Fungi</taxon>
        <taxon>Fungi incertae sedis</taxon>
        <taxon>Blastocladiomycota</taxon>
        <taxon>Blastocladiomycetes</taxon>
        <taxon>Blastocladiales</taxon>
        <taxon>Blastocladiaceae</taxon>
        <taxon>Allomyces</taxon>
    </lineage>
</organism>
<feature type="compositionally biased region" description="Acidic residues" evidence="2">
    <location>
        <begin position="242"/>
        <end position="253"/>
    </location>
</feature>
<keyword evidence="4" id="KW-1185">Reference proteome</keyword>
<dbReference type="EMBL" id="GG745339">
    <property type="protein sequence ID" value="KNE61998.1"/>
    <property type="molecule type" value="Genomic_DNA"/>
</dbReference>
<feature type="region of interest" description="Disordered" evidence="2">
    <location>
        <begin position="234"/>
        <end position="276"/>
    </location>
</feature>
<keyword evidence="1" id="KW-0175">Coiled coil</keyword>
<accession>A0A0L0SHM2</accession>
<gene>
    <name evidence="3" type="ORF">AMAG_07258</name>
</gene>
<proteinExistence type="predicted"/>
<reference evidence="4" key="2">
    <citation type="submission" date="2009-11" db="EMBL/GenBank/DDBJ databases">
        <title>The Genome Sequence of Allomyces macrogynus strain ATCC 38327.</title>
        <authorList>
            <consortium name="The Broad Institute Genome Sequencing Platform"/>
            <person name="Russ C."/>
            <person name="Cuomo C."/>
            <person name="Shea T."/>
            <person name="Young S.K."/>
            <person name="Zeng Q."/>
            <person name="Koehrsen M."/>
            <person name="Haas B."/>
            <person name="Borodovsky M."/>
            <person name="Guigo R."/>
            <person name="Alvarado L."/>
            <person name="Berlin A."/>
            <person name="Borenstein D."/>
            <person name="Chen Z."/>
            <person name="Engels R."/>
            <person name="Freedman E."/>
            <person name="Gellesch M."/>
            <person name="Goldberg J."/>
            <person name="Griggs A."/>
            <person name="Gujja S."/>
            <person name="Heiman D."/>
            <person name="Hepburn T."/>
            <person name="Howarth C."/>
            <person name="Jen D."/>
            <person name="Larson L."/>
            <person name="Lewis B."/>
            <person name="Mehta T."/>
            <person name="Park D."/>
            <person name="Pearson M."/>
            <person name="Roberts A."/>
            <person name="Saif S."/>
            <person name="Shenoy N."/>
            <person name="Sisk P."/>
            <person name="Stolte C."/>
            <person name="Sykes S."/>
            <person name="Walk T."/>
            <person name="White J."/>
            <person name="Yandava C."/>
            <person name="Burger G."/>
            <person name="Gray M.W."/>
            <person name="Holland P.W.H."/>
            <person name="King N."/>
            <person name="Lang F.B.F."/>
            <person name="Roger A.J."/>
            <person name="Ruiz-Trillo I."/>
            <person name="Lander E."/>
            <person name="Nusbaum C."/>
        </authorList>
    </citation>
    <scope>NUCLEOTIDE SEQUENCE [LARGE SCALE GENOMIC DNA]</scope>
    <source>
        <strain evidence="4">ATCC 38327</strain>
    </source>
</reference>
<protein>
    <submittedName>
        <fullName evidence="3">Uncharacterized protein</fullName>
    </submittedName>
</protein>
<reference evidence="3 4" key="1">
    <citation type="submission" date="2009-11" db="EMBL/GenBank/DDBJ databases">
        <title>Annotation of Allomyces macrogynus ATCC 38327.</title>
        <authorList>
            <consortium name="The Broad Institute Genome Sequencing Platform"/>
            <person name="Russ C."/>
            <person name="Cuomo C."/>
            <person name="Burger G."/>
            <person name="Gray M.W."/>
            <person name="Holland P.W.H."/>
            <person name="King N."/>
            <person name="Lang F.B.F."/>
            <person name="Roger A.J."/>
            <person name="Ruiz-Trillo I."/>
            <person name="Young S.K."/>
            <person name="Zeng Q."/>
            <person name="Gargeya S."/>
            <person name="Fitzgerald M."/>
            <person name="Haas B."/>
            <person name="Abouelleil A."/>
            <person name="Alvarado L."/>
            <person name="Arachchi H.M."/>
            <person name="Berlin A."/>
            <person name="Chapman S.B."/>
            <person name="Gearin G."/>
            <person name="Goldberg J."/>
            <person name="Griggs A."/>
            <person name="Gujja S."/>
            <person name="Hansen M."/>
            <person name="Heiman D."/>
            <person name="Howarth C."/>
            <person name="Larimer J."/>
            <person name="Lui A."/>
            <person name="MacDonald P.J.P."/>
            <person name="McCowen C."/>
            <person name="Montmayeur A."/>
            <person name="Murphy C."/>
            <person name="Neiman D."/>
            <person name="Pearson M."/>
            <person name="Priest M."/>
            <person name="Roberts A."/>
            <person name="Saif S."/>
            <person name="Shea T."/>
            <person name="Sisk P."/>
            <person name="Stolte C."/>
            <person name="Sykes S."/>
            <person name="Wortman J."/>
            <person name="Nusbaum C."/>
            <person name="Birren B."/>
        </authorList>
    </citation>
    <scope>NUCLEOTIDE SEQUENCE [LARGE SCALE GENOMIC DNA]</scope>
    <source>
        <strain evidence="3 4">ATCC 38327</strain>
    </source>
</reference>
<dbReference type="Proteomes" id="UP000054350">
    <property type="component" value="Unassembled WGS sequence"/>
</dbReference>
<sequence>MLSSTTTATPTAPAAPAAAPTKNSNSCTARSNLANTNDDPIFPPDLPTTDPAAASAWPLLVADSARLQHAVERYAQHAAHADAAARSATARAEAAERALAVVAYRLETAVVPTAEARVRVVETERDALARRVRQLEAALMSTEVAFVRALEDARHWCACERVVPVPVRVEEKYERDVPAPVLKAEKMRARRGRSRRSTSKVAMAEREMVQAAMGAVEEPAPDMDVTRLNAVIEGHFRSLDHDDGEEDEEEEDVSVSPPTNGRAARPAITAESARKH</sequence>
<feature type="coiled-coil region" evidence="1">
    <location>
        <begin position="118"/>
        <end position="145"/>
    </location>
</feature>
<feature type="region of interest" description="Disordered" evidence="2">
    <location>
        <begin position="1"/>
        <end position="48"/>
    </location>
</feature>
<feature type="compositionally biased region" description="Polar residues" evidence="2">
    <location>
        <begin position="22"/>
        <end position="38"/>
    </location>
</feature>
<dbReference type="VEuPathDB" id="FungiDB:AMAG_07258"/>
<dbReference type="AlphaFoldDB" id="A0A0L0SHM2"/>
<name>A0A0L0SHM2_ALLM3</name>
<feature type="compositionally biased region" description="Low complexity" evidence="2">
    <location>
        <begin position="1"/>
        <end position="21"/>
    </location>
</feature>
<dbReference type="OrthoDB" id="10572664at2759"/>
<evidence type="ECO:0000256" key="1">
    <source>
        <dbReference type="SAM" id="Coils"/>
    </source>
</evidence>
<evidence type="ECO:0000313" key="3">
    <source>
        <dbReference type="EMBL" id="KNE61998.1"/>
    </source>
</evidence>
<evidence type="ECO:0000256" key="2">
    <source>
        <dbReference type="SAM" id="MobiDB-lite"/>
    </source>
</evidence>